<dbReference type="PANTHER" id="PTHR43053">
    <property type="entry name" value="GLYCOSIDASE FAMILY 31"/>
    <property type="match status" value="1"/>
</dbReference>
<evidence type="ECO:0000256" key="4">
    <source>
        <dbReference type="RuleBase" id="RU361185"/>
    </source>
</evidence>
<feature type="chain" id="PRO_5009757886" evidence="5">
    <location>
        <begin position="21"/>
        <end position="528"/>
    </location>
</feature>
<reference evidence="8 9" key="1">
    <citation type="submission" date="2015-01" db="EMBL/GenBank/DDBJ databases">
        <authorList>
            <person name="MANFREDI Pablo"/>
        </authorList>
    </citation>
    <scope>NUCLEOTIDE SEQUENCE [LARGE SCALE GENOMIC DNA]</scope>
    <source>
        <strain evidence="8 9">CcD38</strain>
    </source>
</reference>
<keyword evidence="3 4" id="KW-0326">Glycosidase</keyword>
<dbReference type="SUPFAM" id="SSF51011">
    <property type="entry name" value="Glycosyl hydrolase domain"/>
    <property type="match status" value="1"/>
</dbReference>
<evidence type="ECO:0000256" key="2">
    <source>
        <dbReference type="ARBA" id="ARBA00022801"/>
    </source>
</evidence>
<keyword evidence="9" id="KW-1185">Reference proteome</keyword>
<dbReference type="Gene3D" id="3.20.20.80">
    <property type="entry name" value="Glycosidases"/>
    <property type="match status" value="1"/>
</dbReference>
<dbReference type="EMBL" id="CDOI01000143">
    <property type="protein sequence ID" value="CEN46192.1"/>
    <property type="molecule type" value="Genomic_DNA"/>
</dbReference>
<keyword evidence="5" id="KW-0732">Signal</keyword>
<comment type="similarity">
    <text evidence="1 4">Belongs to the glycosyl hydrolase 31 family.</text>
</comment>
<dbReference type="InterPro" id="IPR050985">
    <property type="entry name" value="Alpha-glycosidase_related"/>
</dbReference>
<evidence type="ECO:0000313" key="8">
    <source>
        <dbReference type="EMBL" id="CEN46192.1"/>
    </source>
</evidence>
<keyword evidence="2 4" id="KW-0378">Hydrolase</keyword>
<dbReference type="GO" id="GO:0005975">
    <property type="term" value="P:carbohydrate metabolic process"/>
    <property type="evidence" value="ECO:0007669"/>
    <property type="project" value="InterPro"/>
</dbReference>
<dbReference type="InterPro" id="IPR013780">
    <property type="entry name" value="Glyco_hydro_b"/>
</dbReference>
<name>A0A0B7I2H0_9FLAO</name>
<dbReference type="Gene3D" id="2.60.40.1180">
    <property type="entry name" value="Golgi alpha-mannosidase II"/>
    <property type="match status" value="1"/>
</dbReference>
<evidence type="ECO:0000259" key="6">
    <source>
        <dbReference type="Pfam" id="PF01055"/>
    </source>
</evidence>
<dbReference type="Pfam" id="PF01055">
    <property type="entry name" value="Glyco_hydro_31_2nd"/>
    <property type="match status" value="1"/>
</dbReference>
<dbReference type="GO" id="GO:0004553">
    <property type="term" value="F:hydrolase activity, hydrolyzing O-glycosyl compounds"/>
    <property type="evidence" value="ECO:0007669"/>
    <property type="project" value="InterPro"/>
</dbReference>
<dbReference type="RefSeq" id="WP_231550000.1">
    <property type="nucleotide sequence ID" value="NZ_CDOH01000150.1"/>
</dbReference>
<organism evidence="8 9">
    <name type="scientific">Capnocytophaga canis</name>
    <dbReference type="NCBI Taxonomy" id="1848903"/>
    <lineage>
        <taxon>Bacteria</taxon>
        <taxon>Pseudomonadati</taxon>
        <taxon>Bacteroidota</taxon>
        <taxon>Flavobacteriia</taxon>
        <taxon>Flavobacteriales</taxon>
        <taxon>Flavobacteriaceae</taxon>
        <taxon>Capnocytophaga</taxon>
    </lineage>
</organism>
<dbReference type="AlphaFoldDB" id="A0A0B7I2H0"/>
<feature type="domain" description="Glycoside hydrolase family 31 TIM barrel" evidence="6">
    <location>
        <begin position="146"/>
        <end position="438"/>
    </location>
</feature>
<proteinExistence type="inferred from homology"/>
<dbReference type="InterPro" id="IPR048395">
    <property type="entry name" value="Glyco_hydro_31_C"/>
</dbReference>
<accession>A0A0B7I2H0</accession>
<sequence length="528" mass="61060">MIKNFSSLISLFCLTLVVSAQEQKEINLLTGEKWWGGATSFGNSMPFSQTKVIDLRTRNFNNQTVSLFVSNKGRYLWSETPMEFQFTENQIKVKTTRGKIELGTGGNTLREAYLAACNKYFPSSGKIPPELFFSKPQYNTWIELVYNQNQEDILNYARNIVKNGFPAGILMIDDNWQKYYGNFEFRPDKFPNPKALINELHKMGFKVLLWVSPFVSPDSQEFRDLQRKGFLVKKKNSKYAALLRWWNGFSACYDFSNPNAFDHFTQILKKMQKDYGIDGFKFDAGDPERYLEEEIDVFDKQSFDVEQTFLWAKLGLEFPYNEYRACWQMGGQPLVQRLGDKAYSWDGVSRLVPDMIACGLLGYAYTCPDMIGGGEFSSFQGIDPTKFDQSLIVRSCQIHSMMPMMQFSVAPWRILSKENLEICLKYAKWHEQLGDYILQQAKKSAKTGEPIVQHMEYAFPNQGFEDCKDQYMLGDTYLVAPIMEKSNVRSVKLPKGKWKDDKGKVYKGGKSYKFTVPLDRLLWFTPVK</sequence>
<dbReference type="PANTHER" id="PTHR43053:SF4">
    <property type="entry name" value="MYOGENESIS-REGULATING GLYCOSIDASE"/>
    <property type="match status" value="1"/>
</dbReference>
<dbReference type="Proteomes" id="UP000045051">
    <property type="component" value="Unassembled WGS sequence"/>
</dbReference>
<evidence type="ECO:0000256" key="5">
    <source>
        <dbReference type="SAM" id="SignalP"/>
    </source>
</evidence>
<evidence type="ECO:0000259" key="7">
    <source>
        <dbReference type="Pfam" id="PF21365"/>
    </source>
</evidence>
<protein>
    <submittedName>
        <fullName evidence="8">Glycosyl hydrolase, family 31</fullName>
        <ecNumber evidence="8">3.2.1.-</ecNumber>
    </submittedName>
</protein>
<dbReference type="EC" id="3.2.1.-" evidence="8"/>
<evidence type="ECO:0000256" key="1">
    <source>
        <dbReference type="ARBA" id="ARBA00007806"/>
    </source>
</evidence>
<dbReference type="SUPFAM" id="SSF51445">
    <property type="entry name" value="(Trans)glycosidases"/>
    <property type="match status" value="1"/>
</dbReference>
<evidence type="ECO:0000313" key="9">
    <source>
        <dbReference type="Proteomes" id="UP000045051"/>
    </source>
</evidence>
<dbReference type="Pfam" id="PF21365">
    <property type="entry name" value="Glyco_hydro_31_3rd"/>
    <property type="match status" value="1"/>
</dbReference>
<feature type="signal peptide" evidence="5">
    <location>
        <begin position="1"/>
        <end position="20"/>
    </location>
</feature>
<dbReference type="CDD" id="cd06592">
    <property type="entry name" value="GH31_NET37"/>
    <property type="match status" value="1"/>
</dbReference>
<dbReference type="InterPro" id="IPR017853">
    <property type="entry name" value="GH"/>
</dbReference>
<feature type="domain" description="Glycosyl hydrolase family 31 C-terminal" evidence="7">
    <location>
        <begin position="448"/>
        <end position="521"/>
    </location>
</feature>
<evidence type="ECO:0000256" key="3">
    <source>
        <dbReference type="ARBA" id="ARBA00023295"/>
    </source>
</evidence>
<dbReference type="InterPro" id="IPR000322">
    <property type="entry name" value="Glyco_hydro_31_TIM"/>
</dbReference>
<gene>
    <name evidence="8" type="ORF">CCAND38_320006</name>
</gene>